<proteinExistence type="inferred from homology"/>
<dbReference type="AlphaFoldDB" id="J8LI86"/>
<evidence type="ECO:0000256" key="9">
    <source>
        <dbReference type="ARBA" id="ARBA00023315"/>
    </source>
</evidence>
<keyword evidence="6 11" id="KW-0472">Membrane</keyword>
<feature type="transmembrane region" description="Helical" evidence="11 12">
    <location>
        <begin position="41"/>
        <end position="59"/>
    </location>
</feature>
<keyword evidence="4 11" id="KW-0256">Endoplasmic reticulum</keyword>
<dbReference type="GO" id="GO:0019706">
    <property type="term" value="F:protein-cysteine S-palmitoyltransferase activity"/>
    <property type="evidence" value="ECO:0007669"/>
    <property type="project" value="UniProtKB-UniRule"/>
</dbReference>
<evidence type="ECO:0000256" key="7">
    <source>
        <dbReference type="ARBA" id="ARBA00023139"/>
    </source>
</evidence>
<feature type="transmembrane region" description="Helical" evidence="11 12">
    <location>
        <begin position="163"/>
        <end position="186"/>
    </location>
</feature>
<evidence type="ECO:0000256" key="4">
    <source>
        <dbReference type="ARBA" id="ARBA00022824"/>
    </source>
</evidence>
<feature type="active site" description="S-palmitoyl cysteine intermediate" evidence="11">
    <location>
        <position position="108"/>
    </location>
</feature>
<dbReference type="EC" id="2.3.1.225" evidence="11"/>
<dbReference type="InterPro" id="IPR033682">
    <property type="entry name" value="PFA4"/>
</dbReference>
<feature type="transmembrane region" description="Helical" evidence="11 12">
    <location>
        <begin position="6"/>
        <end position="29"/>
    </location>
</feature>
<evidence type="ECO:0000313" key="14">
    <source>
        <dbReference type="EMBL" id="EJS41762.1"/>
    </source>
</evidence>
<evidence type="ECO:0000256" key="11">
    <source>
        <dbReference type="HAMAP-Rule" id="MF_03199"/>
    </source>
</evidence>
<evidence type="ECO:0000256" key="3">
    <source>
        <dbReference type="ARBA" id="ARBA00022692"/>
    </source>
</evidence>
<protein>
    <recommendedName>
        <fullName evidence="11">Palmitoyltransferase PFA4</fullName>
        <ecNumber evidence="11">2.3.1.225</ecNumber>
    </recommendedName>
    <alternativeName>
        <fullName evidence="11">Protein S-acyltransferase</fullName>
        <shortName evidence="11">PAT</shortName>
    </alternativeName>
    <alternativeName>
        <fullName evidence="11">Protein fatty acyltransferase 4</fullName>
    </alternativeName>
</protein>
<dbReference type="OrthoDB" id="331948at2759"/>
<keyword evidence="3 11" id="KW-0812">Transmembrane</keyword>
<dbReference type="PROSITE" id="PS50216">
    <property type="entry name" value="DHHC"/>
    <property type="match status" value="1"/>
</dbReference>
<comment type="catalytic activity">
    <reaction evidence="10 11 12">
        <text>L-cysteinyl-[protein] + hexadecanoyl-CoA = S-hexadecanoyl-L-cysteinyl-[protein] + CoA</text>
        <dbReference type="Rhea" id="RHEA:36683"/>
        <dbReference type="Rhea" id="RHEA-COMP:10131"/>
        <dbReference type="Rhea" id="RHEA-COMP:11032"/>
        <dbReference type="ChEBI" id="CHEBI:29950"/>
        <dbReference type="ChEBI" id="CHEBI:57287"/>
        <dbReference type="ChEBI" id="CHEBI:57379"/>
        <dbReference type="ChEBI" id="CHEBI:74151"/>
        <dbReference type="EC" id="2.3.1.225"/>
    </reaction>
</comment>
<comment type="caution">
    <text evidence="14">The sequence shown here is derived from an EMBL/GenBank/DDBJ whole genome shotgun (WGS) entry which is preliminary data.</text>
</comment>
<dbReference type="EMBL" id="ALIE01000180">
    <property type="protein sequence ID" value="EJS41762.1"/>
    <property type="molecule type" value="Genomic_DNA"/>
</dbReference>
<evidence type="ECO:0000256" key="2">
    <source>
        <dbReference type="ARBA" id="ARBA00022679"/>
    </source>
</evidence>
<keyword evidence="9 11" id="KW-0012">Acyltransferase</keyword>
<sequence length="379" mass="44559">MAVKLKWPWLGIAIPTFLISFIGYGAHYFILSNFLSVSKQILFELALSMIWVSYYLAIYTNPGRPLANYQPNPGIWPNFCKKCQNYKPERSHHCKSCNQCVLMMDHHCPWTMNCVGFENYPYFLRFLFWVILTTSILFYIQVKRIFFIWQQRNLPGYMFKKSELVFLTILSPLNFFILLTIAILLLRCLFNQILNGRSQIESWDIERLESLFDSGRLIQKLIDNTWRIYPEARSPQHERDAKKILTQRSTRFEELVNFPYSNNPYNNAILYLGPIHLWLWPFGTPKEDGNSFPKNDISKYEVDSPLEDIILSLPWPPDGGKTKTVSNHSNSMMETHNEGGEQIVRNRIAQKISESTTREKWYNEWGESLDDFGVDVDME</sequence>
<dbReference type="GO" id="GO:0005789">
    <property type="term" value="C:endoplasmic reticulum membrane"/>
    <property type="evidence" value="ECO:0007669"/>
    <property type="project" value="UniProtKB-SubCell"/>
</dbReference>
<evidence type="ECO:0000256" key="5">
    <source>
        <dbReference type="ARBA" id="ARBA00022989"/>
    </source>
</evidence>
<name>J8LI86_SACAR</name>
<evidence type="ECO:0000256" key="10">
    <source>
        <dbReference type="ARBA" id="ARBA00048048"/>
    </source>
</evidence>
<comment type="function">
    <text evidence="11">Mediates the reversible addition of palmitate to target proteins, thereby regulating their membrane association and biological function.</text>
</comment>
<evidence type="ECO:0000256" key="12">
    <source>
        <dbReference type="RuleBase" id="RU079119"/>
    </source>
</evidence>
<dbReference type="InterPro" id="IPR001594">
    <property type="entry name" value="Palmitoyltrfase_DHHC"/>
</dbReference>
<organism evidence="14 15">
    <name type="scientific">Saccharomyces arboricola (strain H-6 / AS 2.3317 / CBS 10644)</name>
    <name type="common">Yeast</name>
    <dbReference type="NCBI Taxonomy" id="1160507"/>
    <lineage>
        <taxon>Eukaryota</taxon>
        <taxon>Fungi</taxon>
        <taxon>Dikarya</taxon>
        <taxon>Ascomycota</taxon>
        <taxon>Saccharomycotina</taxon>
        <taxon>Saccharomycetes</taxon>
        <taxon>Saccharomycetales</taxon>
        <taxon>Saccharomycetaceae</taxon>
        <taxon>Saccharomyces</taxon>
    </lineage>
</organism>
<dbReference type="HAMAP" id="MF_03199">
    <property type="entry name" value="DHHC_PAT_PFA4"/>
    <property type="match status" value="1"/>
</dbReference>
<dbReference type="PANTHER" id="PTHR12246">
    <property type="entry name" value="PALMITOYLTRANSFERASE ZDHHC16"/>
    <property type="match status" value="1"/>
</dbReference>
<feature type="domain" description="Palmitoyltransferase DHHC" evidence="13">
    <location>
        <begin position="78"/>
        <end position="203"/>
    </location>
</feature>
<keyword evidence="15" id="KW-1185">Reference proteome</keyword>
<dbReference type="HOGENOM" id="CLU_027721_8_0_1"/>
<keyword evidence="8 11" id="KW-0449">Lipoprotein</keyword>
<dbReference type="Proteomes" id="UP000006968">
    <property type="component" value="Chromosome XV"/>
</dbReference>
<evidence type="ECO:0000256" key="8">
    <source>
        <dbReference type="ARBA" id="ARBA00023288"/>
    </source>
</evidence>
<gene>
    <name evidence="11" type="primary">PFA4</name>
    <name evidence="14" type="ORF">SU7_3179</name>
</gene>
<comment type="domain">
    <text evidence="11 12">The DHHC domain is required for palmitoyltransferase activity.</text>
</comment>
<keyword evidence="7 11" id="KW-0564">Palmitate</keyword>
<reference evidence="14 15" key="1">
    <citation type="journal article" date="2013" name="BMC Genomics">
        <title>High quality de novo sequencing and assembly of the Saccharomyces arboricolus genome.</title>
        <authorList>
            <person name="Liti G."/>
            <person name="Nguyen Ba A.N."/>
            <person name="Blythe M."/>
            <person name="Mueller C.A."/>
            <person name="Bergstroem A."/>
            <person name="Cubillos F.A."/>
            <person name="Dafhnis-Calas F."/>
            <person name="Khoshraftar S."/>
            <person name="Malla S."/>
            <person name="Mehta N."/>
            <person name="Siow C.C."/>
            <person name="Warringer J."/>
            <person name="Moses A.M."/>
            <person name="Louis E.J."/>
            <person name="Nieduszynski C.A."/>
        </authorList>
    </citation>
    <scope>NUCLEOTIDE SEQUENCE [LARGE SCALE GENOMIC DNA]</scope>
    <source>
        <strain evidence="15">H-6 / AS 2.3317 / CBS 10644</strain>
    </source>
</reference>
<dbReference type="InterPro" id="IPR039859">
    <property type="entry name" value="PFA4/ZDH16/20/ERF2-like"/>
</dbReference>
<evidence type="ECO:0000259" key="13">
    <source>
        <dbReference type="Pfam" id="PF01529"/>
    </source>
</evidence>
<accession>J8LI86</accession>
<comment type="similarity">
    <text evidence="11">Belongs to the DHHC palmitoyltransferase family. PFA4 subfamily.</text>
</comment>
<evidence type="ECO:0000256" key="6">
    <source>
        <dbReference type="ARBA" id="ARBA00023136"/>
    </source>
</evidence>
<keyword evidence="2 11" id="KW-0808">Transferase</keyword>
<dbReference type="Pfam" id="PF01529">
    <property type="entry name" value="DHHC"/>
    <property type="match status" value="1"/>
</dbReference>
<feature type="transmembrane region" description="Helical" evidence="11 12">
    <location>
        <begin position="122"/>
        <end position="142"/>
    </location>
</feature>
<comment type="subcellular location">
    <subcellularLocation>
        <location evidence="11">Endoplasmic reticulum membrane</location>
        <topology evidence="11">Multi-pass membrane protein</topology>
    </subcellularLocation>
    <subcellularLocation>
        <location evidence="1">Membrane</location>
        <topology evidence="1">Multi-pass membrane protein</topology>
    </subcellularLocation>
</comment>
<keyword evidence="5 11" id="KW-1133">Transmembrane helix</keyword>
<evidence type="ECO:0000313" key="15">
    <source>
        <dbReference type="Proteomes" id="UP000006968"/>
    </source>
</evidence>
<evidence type="ECO:0000256" key="1">
    <source>
        <dbReference type="ARBA" id="ARBA00004141"/>
    </source>
</evidence>